<gene>
    <name evidence="1" type="ORF">DFJ43DRAFT_1165557</name>
</gene>
<dbReference type="AlphaFoldDB" id="A0AA38MQN7"/>
<accession>A0AA38MQN7</accession>
<evidence type="ECO:0000313" key="2">
    <source>
        <dbReference type="Proteomes" id="UP001176059"/>
    </source>
</evidence>
<dbReference type="Gene3D" id="3.40.50.620">
    <property type="entry name" value="HUPs"/>
    <property type="match status" value="1"/>
</dbReference>
<organism evidence="1 2">
    <name type="scientific">Lentinula guzmanii</name>
    <dbReference type="NCBI Taxonomy" id="2804957"/>
    <lineage>
        <taxon>Eukaryota</taxon>
        <taxon>Fungi</taxon>
        <taxon>Dikarya</taxon>
        <taxon>Basidiomycota</taxon>
        <taxon>Agaricomycotina</taxon>
        <taxon>Agaricomycetes</taxon>
        <taxon>Agaricomycetidae</taxon>
        <taxon>Agaricales</taxon>
        <taxon>Marasmiineae</taxon>
        <taxon>Omphalotaceae</taxon>
        <taxon>Lentinula</taxon>
    </lineage>
</organism>
<sequence>MMFLATRSIDRNFEYPRSLNELLRRGLSVRYLLPSSVVDYIEKNNLYLDEAAAAEKQKGKRAATEGVMRISYSYASLSRVERNLQKGMYGIGLLQTLPENSEISVELKIPRNPTKAQRTGSESFAVVHTYESLNYVQVTAANLTQNEHERIMYEGV</sequence>
<evidence type="ECO:0008006" key="3">
    <source>
        <dbReference type="Google" id="ProtNLM"/>
    </source>
</evidence>
<name>A0AA38MQN7_9AGAR</name>
<dbReference type="Proteomes" id="UP001176059">
    <property type="component" value="Unassembled WGS sequence"/>
</dbReference>
<protein>
    <recommendedName>
        <fullName evidence="3">Cytidyltransferase-like domain-containing protein</fullName>
    </recommendedName>
</protein>
<proteinExistence type="predicted"/>
<reference evidence="1" key="2">
    <citation type="journal article" date="2023" name="Proc. Natl. Acad. Sci. U.S.A.">
        <title>A global phylogenomic analysis of the shiitake genus Lentinula.</title>
        <authorList>
            <person name="Sierra-Patev S."/>
            <person name="Min B."/>
            <person name="Naranjo-Ortiz M."/>
            <person name="Looney B."/>
            <person name="Konkel Z."/>
            <person name="Slot J.C."/>
            <person name="Sakamoto Y."/>
            <person name="Steenwyk J.L."/>
            <person name="Rokas A."/>
            <person name="Carro J."/>
            <person name="Camarero S."/>
            <person name="Ferreira P."/>
            <person name="Molpeceres G."/>
            <person name="Ruiz-Duenas F.J."/>
            <person name="Serrano A."/>
            <person name="Henrissat B."/>
            <person name="Drula E."/>
            <person name="Hughes K.W."/>
            <person name="Mata J.L."/>
            <person name="Ishikawa N.K."/>
            <person name="Vargas-Isla R."/>
            <person name="Ushijima S."/>
            <person name="Smith C.A."/>
            <person name="Donoghue J."/>
            <person name="Ahrendt S."/>
            <person name="Andreopoulos W."/>
            <person name="He G."/>
            <person name="LaButti K."/>
            <person name="Lipzen A."/>
            <person name="Ng V."/>
            <person name="Riley R."/>
            <person name="Sandor L."/>
            <person name="Barry K."/>
            <person name="Martinez A.T."/>
            <person name="Xiao Y."/>
            <person name="Gibbons J.G."/>
            <person name="Terashima K."/>
            <person name="Grigoriev I.V."/>
            <person name="Hibbett D."/>
        </authorList>
    </citation>
    <scope>NUCLEOTIDE SEQUENCE</scope>
    <source>
        <strain evidence="1">ET3784</strain>
    </source>
</reference>
<comment type="caution">
    <text evidence="1">The sequence shown here is derived from an EMBL/GenBank/DDBJ whole genome shotgun (WGS) entry which is preliminary data.</text>
</comment>
<reference evidence="1" key="1">
    <citation type="submission" date="2022-08" db="EMBL/GenBank/DDBJ databases">
        <authorList>
            <consortium name="DOE Joint Genome Institute"/>
            <person name="Min B."/>
            <person name="Sierra-Patev S."/>
            <person name="Naranjo-Ortiz M."/>
            <person name="Looney B."/>
            <person name="Konkel Z."/>
            <person name="Slot J.C."/>
            <person name="Sakamoto Y."/>
            <person name="Steenwyk J.L."/>
            <person name="Rokas A."/>
            <person name="Carro J."/>
            <person name="Camarero S."/>
            <person name="Ferreira P."/>
            <person name="Molpeceres G."/>
            <person name="Ruiz-duenas F.J."/>
            <person name="Serrano A."/>
            <person name="Henrissat B."/>
            <person name="Drula E."/>
            <person name="Hughes K.W."/>
            <person name="Mata J.L."/>
            <person name="Ishikawa N.K."/>
            <person name="Vargas-Isla R."/>
            <person name="Ushijima S."/>
            <person name="Smith C.A."/>
            <person name="Ahrendt S."/>
            <person name="Andreopoulos W."/>
            <person name="He G."/>
            <person name="LaButti K."/>
            <person name="Lipzen A."/>
            <person name="Ng V."/>
            <person name="Riley R."/>
            <person name="Sandor L."/>
            <person name="Barry K."/>
            <person name="Martinez A.T."/>
            <person name="Xiao Y."/>
            <person name="Gibbons J.G."/>
            <person name="Terashima K."/>
            <person name="Hibbett D.S."/>
            <person name="Grigoriev I.V."/>
        </authorList>
    </citation>
    <scope>NUCLEOTIDE SEQUENCE</scope>
    <source>
        <strain evidence="1">ET3784</strain>
    </source>
</reference>
<keyword evidence="2" id="KW-1185">Reference proteome</keyword>
<evidence type="ECO:0000313" key="1">
    <source>
        <dbReference type="EMBL" id="KAJ3713000.1"/>
    </source>
</evidence>
<dbReference type="InterPro" id="IPR014729">
    <property type="entry name" value="Rossmann-like_a/b/a_fold"/>
</dbReference>
<dbReference type="SUPFAM" id="SSF52374">
    <property type="entry name" value="Nucleotidylyl transferase"/>
    <property type="match status" value="1"/>
</dbReference>
<dbReference type="EMBL" id="JANVFO010000103">
    <property type="protein sequence ID" value="KAJ3713000.1"/>
    <property type="molecule type" value="Genomic_DNA"/>
</dbReference>